<dbReference type="OrthoDB" id="328972at2"/>
<proteinExistence type="predicted"/>
<gene>
    <name evidence="2" type="ORF">SAMN02982931_03756</name>
</gene>
<dbReference type="Pfam" id="PF08818">
    <property type="entry name" value="DUF1801"/>
    <property type="match status" value="1"/>
</dbReference>
<protein>
    <recommendedName>
        <fullName evidence="1">YdhG-like domain-containing protein</fullName>
    </recommendedName>
</protein>
<dbReference type="InterPro" id="IPR014922">
    <property type="entry name" value="YdhG-like"/>
</dbReference>
<evidence type="ECO:0000259" key="1">
    <source>
        <dbReference type="Pfam" id="PF08818"/>
    </source>
</evidence>
<dbReference type="Proteomes" id="UP000199071">
    <property type="component" value="Unassembled WGS sequence"/>
</dbReference>
<evidence type="ECO:0000313" key="3">
    <source>
        <dbReference type="Proteomes" id="UP000199071"/>
    </source>
</evidence>
<dbReference type="RefSeq" id="WP_090878760.1">
    <property type="nucleotide sequence ID" value="NZ_FMXQ01000008.1"/>
</dbReference>
<reference evidence="2 3" key="1">
    <citation type="submission" date="2016-10" db="EMBL/GenBank/DDBJ databases">
        <authorList>
            <person name="de Groot N.N."/>
        </authorList>
    </citation>
    <scope>NUCLEOTIDE SEQUENCE [LARGE SCALE GENOMIC DNA]</scope>
    <source>
        <strain evidence="2 3">ATCC 35022</strain>
    </source>
</reference>
<dbReference type="EMBL" id="FMXQ01000008">
    <property type="protein sequence ID" value="SDB48510.1"/>
    <property type="molecule type" value="Genomic_DNA"/>
</dbReference>
<dbReference type="STRING" id="665467.SAMN02982931_03756"/>
<sequence>MPRTARREVSTGGAASVGDPAVRAVIDATPQPARDRLLALRALILETADATPGVGRIEETLKWGQPSYLTPETRSGTTIRIDTVRDEPGRVALYVHCQTRLIDRFRELYPDDLSFEGNRAVLLGADAPLPEAPLRHCIGLALTYHAEKKRR</sequence>
<feature type="domain" description="YdhG-like" evidence="1">
    <location>
        <begin position="34"/>
        <end position="141"/>
    </location>
</feature>
<dbReference type="AlphaFoldDB" id="A0A1G6DTS3"/>
<evidence type="ECO:0000313" key="2">
    <source>
        <dbReference type="EMBL" id="SDB48510.1"/>
    </source>
</evidence>
<keyword evidence="3" id="KW-1185">Reference proteome</keyword>
<name>A0A1G6DTS3_9HYPH</name>
<dbReference type="SUPFAM" id="SSF159888">
    <property type="entry name" value="YdhG-like"/>
    <property type="match status" value="1"/>
</dbReference>
<accession>A0A1G6DTS3</accession>
<organism evidence="2 3">
    <name type="scientific">Bauldia litoralis</name>
    <dbReference type="NCBI Taxonomy" id="665467"/>
    <lineage>
        <taxon>Bacteria</taxon>
        <taxon>Pseudomonadati</taxon>
        <taxon>Pseudomonadota</taxon>
        <taxon>Alphaproteobacteria</taxon>
        <taxon>Hyphomicrobiales</taxon>
        <taxon>Kaistiaceae</taxon>
        <taxon>Bauldia</taxon>
    </lineage>
</organism>